<feature type="domain" description="HTH gntR-type" evidence="4">
    <location>
        <begin position="4"/>
        <end position="72"/>
    </location>
</feature>
<evidence type="ECO:0000313" key="6">
    <source>
        <dbReference type="Proteomes" id="UP001500618"/>
    </source>
</evidence>
<organism evidence="5 6">
    <name type="scientific">Fodinicola feengrottensis</name>
    <dbReference type="NCBI Taxonomy" id="435914"/>
    <lineage>
        <taxon>Bacteria</taxon>
        <taxon>Bacillati</taxon>
        <taxon>Actinomycetota</taxon>
        <taxon>Actinomycetes</taxon>
        <taxon>Mycobacteriales</taxon>
        <taxon>Fodinicola</taxon>
    </lineage>
</organism>
<dbReference type="PANTHER" id="PTHR43537:SF5">
    <property type="entry name" value="UXU OPERON TRANSCRIPTIONAL REGULATOR"/>
    <property type="match status" value="1"/>
</dbReference>
<gene>
    <name evidence="5" type="ORF">GCM10009765_52490</name>
</gene>
<dbReference type="InterPro" id="IPR011711">
    <property type="entry name" value="GntR_C"/>
</dbReference>
<dbReference type="Proteomes" id="UP001500618">
    <property type="component" value="Unassembled WGS sequence"/>
</dbReference>
<dbReference type="InterPro" id="IPR036388">
    <property type="entry name" value="WH-like_DNA-bd_sf"/>
</dbReference>
<dbReference type="SUPFAM" id="SSF46785">
    <property type="entry name" value="Winged helix' DNA-binding domain"/>
    <property type="match status" value="1"/>
</dbReference>
<dbReference type="InterPro" id="IPR036390">
    <property type="entry name" value="WH_DNA-bd_sf"/>
</dbReference>
<reference evidence="6" key="1">
    <citation type="journal article" date="2019" name="Int. J. Syst. Evol. Microbiol.">
        <title>The Global Catalogue of Microorganisms (GCM) 10K type strain sequencing project: providing services to taxonomists for standard genome sequencing and annotation.</title>
        <authorList>
            <consortium name="The Broad Institute Genomics Platform"/>
            <consortium name="The Broad Institute Genome Sequencing Center for Infectious Disease"/>
            <person name="Wu L."/>
            <person name="Ma J."/>
        </authorList>
    </citation>
    <scope>NUCLEOTIDE SEQUENCE [LARGE SCALE GENOMIC DNA]</scope>
    <source>
        <strain evidence="6">JCM 14718</strain>
    </source>
</reference>
<keyword evidence="3" id="KW-0804">Transcription</keyword>
<evidence type="ECO:0000259" key="4">
    <source>
        <dbReference type="PROSITE" id="PS50949"/>
    </source>
</evidence>
<evidence type="ECO:0000256" key="1">
    <source>
        <dbReference type="ARBA" id="ARBA00023015"/>
    </source>
</evidence>
<dbReference type="PROSITE" id="PS50949">
    <property type="entry name" value="HTH_GNTR"/>
    <property type="match status" value="1"/>
</dbReference>
<dbReference type="PANTHER" id="PTHR43537">
    <property type="entry name" value="TRANSCRIPTIONAL REGULATOR, GNTR FAMILY"/>
    <property type="match status" value="1"/>
</dbReference>
<protein>
    <submittedName>
        <fullName evidence="5">FadR/GntR family transcriptional regulator</fullName>
    </submittedName>
</protein>
<dbReference type="Pfam" id="PF07729">
    <property type="entry name" value="FCD"/>
    <property type="match status" value="1"/>
</dbReference>
<dbReference type="Gene3D" id="1.10.10.10">
    <property type="entry name" value="Winged helix-like DNA-binding domain superfamily/Winged helix DNA-binding domain"/>
    <property type="match status" value="1"/>
</dbReference>
<comment type="caution">
    <text evidence="5">The sequence shown here is derived from an EMBL/GenBank/DDBJ whole genome shotgun (WGS) entry which is preliminary data.</text>
</comment>
<evidence type="ECO:0000256" key="3">
    <source>
        <dbReference type="ARBA" id="ARBA00023163"/>
    </source>
</evidence>
<dbReference type="SMART" id="SM00345">
    <property type="entry name" value="HTH_GNTR"/>
    <property type="match status" value="1"/>
</dbReference>
<accession>A0ABP4U3F9</accession>
<dbReference type="EMBL" id="BAAANY010000020">
    <property type="protein sequence ID" value="GAA1696716.1"/>
    <property type="molecule type" value="Genomic_DNA"/>
</dbReference>
<dbReference type="InterPro" id="IPR008920">
    <property type="entry name" value="TF_FadR/GntR_C"/>
</dbReference>
<dbReference type="SUPFAM" id="SSF48008">
    <property type="entry name" value="GntR ligand-binding domain-like"/>
    <property type="match status" value="1"/>
</dbReference>
<name>A0ABP4U3F9_9ACTN</name>
<dbReference type="InterPro" id="IPR000524">
    <property type="entry name" value="Tscrpt_reg_HTH_GntR"/>
</dbReference>
<keyword evidence="2" id="KW-0238">DNA-binding</keyword>
<evidence type="ECO:0000313" key="5">
    <source>
        <dbReference type="EMBL" id="GAA1696716.1"/>
    </source>
</evidence>
<dbReference type="CDD" id="cd07377">
    <property type="entry name" value="WHTH_GntR"/>
    <property type="match status" value="1"/>
</dbReference>
<keyword evidence="1" id="KW-0805">Transcription regulation</keyword>
<dbReference type="PRINTS" id="PR00035">
    <property type="entry name" value="HTHGNTR"/>
</dbReference>
<dbReference type="Pfam" id="PF00392">
    <property type="entry name" value="GntR"/>
    <property type="match status" value="1"/>
</dbReference>
<keyword evidence="6" id="KW-1185">Reference proteome</keyword>
<dbReference type="SMART" id="SM00895">
    <property type="entry name" value="FCD"/>
    <property type="match status" value="1"/>
</dbReference>
<proteinExistence type="predicted"/>
<sequence>MTGSRLYELVVEQILRLIATGEIPPGARLPVERDLAERFGVSRNVLREAIRVLEVRGIVRSRPGGGRYVRDANISARLSPVGVILRLERAAILDVLESREMLEVQVARLAARKVAEGADGQPLLEAARVSSGSWEDNARFHTAIAAATGNFMVERLVRLQLDLLRDVRQRDHYSTREARAGLAEHRAIATAISGGDQDAAEAALRAHFAHTRANVEQGA</sequence>
<evidence type="ECO:0000256" key="2">
    <source>
        <dbReference type="ARBA" id="ARBA00023125"/>
    </source>
</evidence>
<dbReference type="Gene3D" id="1.20.120.530">
    <property type="entry name" value="GntR ligand-binding domain-like"/>
    <property type="match status" value="1"/>
</dbReference>